<evidence type="ECO:0000313" key="1">
    <source>
        <dbReference type="EMBL" id="KYO27731.1"/>
    </source>
</evidence>
<keyword evidence="2" id="KW-1185">Reference proteome</keyword>
<gene>
    <name evidence="1" type="ORF">Y1Q_0005285</name>
</gene>
<proteinExistence type="predicted"/>
<name>A0A151MT95_ALLMI</name>
<dbReference type="Proteomes" id="UP000050525">
    <property type="component" value="Unassembled WGS sequence"/>
</dbReference>
<dbReference type="EMBL" id="AKHW03005127">
    <property type="protein sequence ID" value="KYO27731.1"/>
    <property type="molecule type" value="Genomic_DNA"/>
</dbReference>
<organism evidence="1 2">
    <name type="scientific">Alligator mississippiensis</name>
    <name type="common">American alligator</name>
    <dbReference type="NCBI Taxonomy" id="8496"/>
    <lineage>
        <taxon>Eukaryota</taxon>
        <taxon>Metazoa</taxon>
        <taxon>Chordata</taxon>
        <taxon>Craniata</taxon>
        <taxon>Vertebrata</taxon>
        <taxon>Euteleostomi</taxon>
        <taxon>Archelosauria</taxon>
        <taxon>Archosauria</taxon>
        <taxon>Crocodylia</taxon>
        <taxon>Alligatoridae</taxon>
        <taxon>Alligatorinae</taxon>
        <taxon>Alligator</taxon>
    </lineage>
</organism>
<reference evidence="1 2" key="1">
    <citation type="journal article" date="2012" name="Genome Biol.">
        <title>Sequencing three crocodilian genomes to illuminate the evolution of archosaurs and amniotes.</title>
        <authorList>
            <person name="St John J.A."/>
            <person name="Braun E.L."/>
            <person name="Isberg S.R."/>
            <person name="Miles L.G."/>
            <person name="Chong A.Y."/>
            <person name="Gongora J."/>
            <person name="Dalzell P."/>
            <person name="Moran C."/>
            <person name="Bed'hom B."/>
            <person name="Abzhanov A."/>
            <person name="Burgess S.C."/>
            <person name="Cooksey A.M."/>
            <person name="Castoe T.A."/>
            <person name="Crawford N.G."/>
            <person name="Densmore L.D."/>
            <person name="Drew J.C."/>
            <person name="Edwards S.V."/>
            <person name="Faircloth B.C."/>
            <person name="Fujita M.K."/>
            <person name="Greenwold M.J."/>
            <person name="Hoffmann F.G."/>
            <person name="Howard J.M."/>
            <person name="Iguchi T."/>
            <person name="Janes D.E."/>
            <person name="Khan S.Y."/>
            <person name="Kohno S."/>
            <person name="de Koning A.J."/>
            <person name="Lance S.L."/>
            <person name="McCarthy F.M."/>
            <person name="McCormack J.E."/>
            <person name="Merchant M.E."/>
            <person name="Peterson D.G."/>
            <person name="Pollock D.D."/>
            <person name="Pourmand N."/>
            <person name="Raney B.J."/>
            <person name="Roessler K.A."/>
            <person name="Sanford J.R."/>
            <person name="Sawyer R.H."/>
            <person name="Schmidt C.J."/>
            <person name="Triplett E.W."/>
            <person name="Tuberville T.D."/>
            <person name="Venegas-Anaya M."/>
            <person name="Howard J.T."/>
            <person name="Jarvis E.D."/>
            <person name="Guillette L.J.Jr."/>
            <person name="Glenn T.C."/>
            <person name="Green R.E."/>
            <person name="Ray D.A."/>
        </authorList>
    </citation>
    <scope>NUCLEOTIDE SEQUENCE [LARGE SCALE GENOMIC DNA]</scope>
    <source>
        <strain evidence="1">KSC_2009_1</strain>
    </source>
</reference>
<protein>
    <submittedName>
        <fullName evidence="1">Uncharacterized protein</fullName>
    </submittedName>
</protein>
<sequence length="82" mass="8633">MLVNMGLRQSLPWLAAVPLQAGCVWDPRFCPRLAAVPLQAGCIQDPLSHPSMFSCGLPSPAVLLALGGVPPALCFSLLPPTR</sequence>
<accession>A0A151MT95</accession>
<evidence type="ECO:0000313" key="2">
    <source>
        <dbReference type="Proteomes" id="UP000050525"/>
    </source>
</evidence>
<dbReference type="AlphaFoldDB" id="A0A151MT95"/>
<comment type="caution">
    <text evidence="1">The sequence shown here is derived from an EMBL/GenBank/DDBJ whole genome shotgun (WGS) entry which is preliminary data.</text>
</comment>